<evidence type="ECO:0000259" key="2">
    <source>
        <dbReference type="Pfam" id="PF01590"/>
    </source>
</evidence>
<gene>
    <name evidence="3" type="ORF">EKO23_18640</name>
</gene>
<organism evidence="3 4">
    <name type="scientific">Nocardioides guangzhouensis</name>
    <dbReference type="NCBI Taxonomy" id="2497878"/>
    <lineage>
        <taxon>Bacteria</taxon>
        <taxon>Bacillati</taxon>
        <taxon>Actinomycetota</taxon>
        <taxon>Actinomycetes</taxon>
        <taxon>Propionibacteriales</taxon>
        <taxon>Nocardioidaceae</taxon>
        <taxon>Nocardioides</taxon>
    </lineage>
</organism>
<evidence type="ECO:0000256" key="1">
    <source>
        <dbReference type="SAM" id="MobiDB-lite"/>
    </source>
</evidence>
<evidence type="ECO:0000313" key="4">
    <source>
        <dbReference type="Proteomes" id="UP000295198"/>
    </source>
</evidence>
<dbReference type="AlphaFoldDB" id="A0A4Q4Z725"/>
<keyword evidence="4" id="KW-1185">Reference proteome</keyword>
<feature type="domain" description="GAF" evidence="2">
    <location>
        <begin position="88"/>
        <end position="161"/>
    </location>
</feature>
<proteinExistence type="predicted"/>
<accession>A0A4Q4Z725</accession>
<dbReference type="InterPro" id="IPR029016">
    <property type="entry name" value="GAF-like_dom_sf"/>
</dbReference>
<feature type="region of interest" description="Disordered" evidence="1">
    <location>
        <begin position="77"/>
        <end position="96"/>
    </location>
</feature>
<dbReference type="OrthoDB" id="4824831at2"/>
<sequence length="233" mass="24755">MEPLPETSKAARLLRFQTDQDLLPDLRSKASRVRELVPDCLGISLALLDHDVTLTLVANPSEFVLLDALQYLVDDSGTPRSPDDAAAPGADQEPADVLDERRWRRLSLESSARGVASTLSMPVFDHDRLVGAVSLYGGSPNAFGGQHEELADVLGAWAEGAVTNADLSFASLASATRAPRKVAGSILVAQAAEILARDLEIAPDAARQHLHRAAARAGVTPVELAITVIRGDL</sequence>
<dbReference type="SUPFAM" id="SSF55781">
    <property type="entry name" value="GAF domain-like"/>
    <property type="match status" value="1"/>
</dbReference>
<evidence type="ECO:0000313" key="3">
    <source>
        <dbReference type="EMBL" id="RYP83630.1"/>
    </source>
</evidence>
<name>A0A4Q4Z725_9ACTN</name>
<protein>
    <submittedName>
        <fullName evidence="3">GAF domain-containing protein</fullName>
    </submittedName>
</protein>
<dbReference type="Pfam" id="PF01590">
    <property type="entry name" value="GAF"/>
    <property type="match status" value="1"/>
</dbReference>
<dbReference type="Proteomes" id="UP000295198">
    <property type="component" value="Unassembled WGS sequence"/>
</dbReference>
<comment type="caution">
    <text evidence="3">The sequence shown here is derived from an EMBL/GenBank/DDBJ whole genome shotgun (WGS) entry which is preliminary data.</text>
</comment>
<dbReference type="InterPro" id="IPR003018">
    <property type="entry name" value="GAF"/>
</dbReference>
<dbReference type="EMBL" id="SDKM01000031">
    <property type="protein sequence ID" value="RYP83630.1"/>
    <property type="molecule type" value="Genomic_DNA"/>
</dbReference>
<reference evidence="3 4" key="1">
    <citation type="submission" date="2019-01" db="EMBL/GenBank/DDBJ databases">
        <title>Nocardioides guangzhouensis sp. nov., an actinobacterium isolated from soil.</title>
        <authorList>
            <person name="Fu Y."/>
            <person name="Cai Y."/>
            <person name="Lin Z."/>
            <person name="Chen P."/>
        </authorList>
    </citation>
    <scope>NUCLEOTIDE SEQUENCE [LARGE SCALE GENOMIC DNA]</scope>
    <source>
        <strain evidence="3 4">130</strain>
    </source>
</reference>
<dbReference type="Gene3D" id="3.30.450.40">
    <property type="match status" value="1"/>
</dbReference>